<accession>A0A1Y1X3Y9</accession>
<evidence type="ECO:0000256" key="1">
    <source>
        <dbReference type="SAM" id="Phobius"/>
    </source>
</evidence>
<dbReference type="OrthoDB" id="10468876at2759"/>
<reference evidence="2 3" key="1">
    <citation type="submission" date="2016-08" db="EMBL/GenBank/DDBJ databases">
        <title>A Parts List for Fungal Cellulosomes Revealed by Comparative Genomics.</title>
        <authorList>
            <consortium name="DOE Joint Genome Institute"/>
            <person name="Haitjema C.H."/>
            <person name="Gilmore S.P."/>
            <person name="Henske J.K."/>
            <person name="Solomon K.V."/>
            <person name="De Groot R."/>
            <person name="Kuo A."/>
            <person name="Mondo S.J."/>
            <person name="Salamov A.A."/>
            <person name="Labutti K."/>
            <person name="Zhao Z."/>
            <person name="Chiniquy J."/>
            <person name="Barry K."/>
            <person name="Brewer H.M."/>
            <person name="Purvine S.O."/>
            <person name="Wright A.T."/>
            <person name="Boxma B."/>
            <person name="Van Alen T."/>
            <person name="Hackstein J.H."/>
            <person name="Baker S.E."/>
            <person name="Grigoriev I.V."/>
            <person name="O'Malley M.A."/>
        </authorList>
    </citation>
    <scope>NUCLEOTIDE SEQUENCE [LARGE SCALE GENOMIC DNA]</scope>
    <source>
        <strain evidence="2 3">S4</strain>
    </source>
</reference>
<comment type="caution">
    <text evidence="2">The sequence shown here is derived from an EMBL/GenBank/DDBJ whole genome shotgun (WGS) entry which is preliminary data.</text>
</comment>
<dbReference type="Proteomes" id="UP000193944">
    <property type="component" value="Unassembled WGS sequence"/>
</dbReference>
<feature type="transmembrane region" description="Helical" evidence="1">
    <location>
        <begin position="182"/>
        <end position="199"/>
    </location>
</feature>
<feature type="transmembrane region" description="Helical" evidence="1">
    <location>
        <begin position="49"/>
        <end position="73"/>
    </location>
</feature>
<gene>
    <name evidence="2" type="ORF">BCR32DRAFT_22745</name>
</gene>
<feature type="transmembrane region" description="Helical" evidence="1">
    <location>
        <begin position="20"/>
        <end position="42"/>
    </location>
</feature>
<keyword evidence="1" id="KW-0472">Membrane</keyword>
<organism evidence="2 3">
    <name type="scientific">Anaeromyces robustus</name>
    <dbReference type="NCBI Taxonomy" id="1754192"/>
    <lineage>
        <taxon>Eukaryota</taxon>
        <taxon>Fungi</taxon>
        <taxon>Fungi incertae sedis</taxon>
        <taxon>Chytridiomycota</taxon>
        <taxon>Chytridiomycota incertae sedis</taxon>
        <taxon>Neocallimastigomycetes</taxon>
        <taxon>Neocallimastigales</taxon>
        <taxon>Neocallimastigaceae</taxon>
        <taxon>Anaeromyces</taxon>
    </lineage>
</organism>
<feature type="transmembrane region" description="Helical" evidence="1">
    <location>
        <begin position="232"/>
        <end position="255"/>
    </location>
</feature>
<keyword evidence="1" id="KW-0812">Transmembrane</keyword>
<sequence length="474" mass="55814">MSQTLLDSNSPSLKCDLNQKFFTLTFDNYAFLFPFFILFLVGKKWKNTIIYMIIVNYILRYIGDVIGNISQLMTPKYPTYEYPSNEGYKWGHALSRLILYTGDIIADWYLLIRTKAIVKSNKKIRWLYITCIIFNISKIAKIYFNFKYVPFKDNFNPELKEDVLDFYLRKVEYKKNKWICDLIGQITSVIYEIAVIIVLKKNVFINYDHITNNATKENFFIVKFKRLSVYRIYCTVFLSILCSPLIFVFCIKLIIGLNQVNYLPDDEKISYYKKNCNDKNIENVRLAIMNFTYCLMYLDQILLRQYSKQGQVVVFQSNNSVNSNFRNNNSNINNDKGINHSVSITTNNLKNSSFINDNRISKLYINKTHNNYEDIEGQNLISYKNDDICNNKSLSERYETNITTYNNNYKNLNNINFNNKVDYLNSPTNLTIASTSSSPTSANSKTRMNYYDINNNSNNHSQWKQYLNSLNQNY</sequence>
<dbReference type="AlphaFoldDB" id="A0A1Y1X3Y9"/>
<proteinExistence type="predicted"/>
<feature type="transmembrane region" description="Helical" evidence="1">
    <location>
        <begin position="93"/>
        <end position="112"/>
    </location>
</feature>
<feature type="transmembrane region" description="Helical" evidence="1">
    <location>
        <begin position="124"/>
        <end position="144"/>
    </location>
</feature>
<dbReference type="EMBL" id="MCFG01000147">
    <property type="protein sequence ID" value="ORX80365.1"/>
    <property type="molecule type" value="Genomic_DNA"/>
</dbReference>
<evidence type="ECO:0000313" key="2">
    <source>
        <dbReference type="EMBL" id="ORX80365.1"/>
    </source>
</evidence>
<reference evidence="2 3" key="2">
    <citation type="submission" date="2016-08" db="EMBL/GenBank/DDBJ databases">
        <title>Pervasive Adenine N6-methylation of Active Genes in Fungi.</title>
        <authorList>
            <consortium name="DOE Joint Genome Institute"/>
            <person name="Mondo S.J."/>
            <person name="Dannebaum R.O."/>
            <person name="Kuo R.C."/>
            <person name="Labutti K."/>
            <person name="Haridas S."/>
            <person name="Kuo A."/>
            <person name="Salamov A."/>
            <person name="Ahrendt S.R."/>
            <person name="Lipzen A."/>
            <person name="Sullivan W."/>
            <person name="Andreopoulos W.B."/>
            <person name="Clum A."/>
            <person name="Lindquist E."/>
            <person name="Daum C."/>
            <person name="Ramamoorthy G.K."/>
            <person name="Gryganskyi A."/>
            <person name="Culley D."/>
            <person name="Magnuson J.K."/>
            <person name="James T.Y."/>
            <person name="O'Malley M.A."/>
            <person name="Stajich J.E."/>
            <person name="Spatafora J.W."/>
            <person name="Visel A."/>
            <person name="Grigoriev I.V."/>
        </authorList>
    </citation>
    <scope>NUCLEOTIDE SEQUENCE [LARGE SCALE GENOMIC DNA]</scope>
    <source>
        <strain evidence="2 3">S4</strain>
    </source>
</reference>
<keyword evidence="3" id="KW-1185">Reference proteome</keyword>
<name>A0A1Y1X3Y9_9FUNG</name>
<keyword evidence="1" id="KW-1133">Transmembrane helix</keyword>
<evidence type="ECO:0000313" key="3">
    <source>
        <dbReference type="Proteomes" id="UP000193944"/>
    </source>
</evidence>
<protein>
    <submittedName>
        <fullName evidence="2">Uncharacterized protein</fullName>
    </submittedName>
</protein>